<dbReference type="RefSeq" id="WP_381836635.1">
    <property type="nucleotide sequence ID" value="NZ_JBHTCF010000016.1"/>
</dbReference>
<feature type="domain" description="DUF4097" evidence="2">
    <location>
        <begin position="138"/>
        <end position="266"/>
    </location>
</feature>
<feature type="region of interest" description="Disordered" evidence="1">
    <location>
        <begin position="254"/>
        <end position="274"/>
    </location>
</feature>
<sequence length="274" mass="28965">MTARTATPARRPVSRPVPRTRRRRALIAVGGVVALTVFVGGCGASAGEDDDPEQRSFALQGRTLTVDSDDSALDVVAADVDRVRVTRWFKGQTVLGEDPEVTWSMSGDDTLRLRVRCDGFVSDCAARHKIEVPRDVAVRVSTEDGRVTASGFRTALKIHSDDGRVTVEDTSGPLDLGSKDGAVEARGVASKEIEARSDDGRVRLGLTSVPDRVEAVSRDGSVLIDLPDASAGYKVTADSNDGSVDVGVPRDEHSANAVTAHSDDGSVRVRSAGS</sequence>
<accession>A0ABW2JRH1</accession>
<reference evidence="4" key="1">
    <citation type="journal article" date="2019" name="Int. J. Syst. Evol. Microbiol.">
        <title>The Global Catalogue of Microorganisms (GCM) 10K type strain sequencing project: providing services to taxonomists for standard genome sequencing and annotation.</title>
        <authorList>
            <consortium name="The Broad Institute Genomics Platform"/>
            <consortium name="The Broad Institute Genome Sequencing Center for Infectious Disease"/>
            <person name="Wu L."/>
            <person name="Ma J."/>
        </authorList>
    </citation>
    <scope>NUCLEOTIDE SEQUENCE [LARGE SCALE GENOMIC DNA]</scope>
    <source>
        <strain evidence="4">SYNS20</strain>
    </source>
</reference>
<keyword evidence="4" id="KW-1185">Reference proteome</keyword>
<proteinExistence type="predicted"/>
<organism evidence="3 4">
    <name type="scientific">Streptomyces monticola</name>
    <dbReference type="NCBI Taxonomy" id="2666263"/>
    <lineage>
        <taxon>Bacteria</taxon>
        <taxon>Bacillati</taxon>
        <taxon>Actinomycetota</taxon>
        <taxon>Actinomycetes</taxon>
        <taxon>Kitasatosporales</taxon>
        <taxon>Streptomycetaceae</taxon>
        <taxon>Streptomyces</taxon>
    </lineage>
</organism>
<feature type="compositionally biased region" description="Low complexity" evidence="1">
    <location>
        <begin position="1"/>
        <end position="17"/>
    </location>
</feature>
<name>A0ABW2JRH1_9ACTN</name>
<evidence type="ECO:0000256" key="1">
    <source>
        <dbReference type="SAM" id="MobiDB-lite"/>
    </source>
</evidence>
<dbReference type="Proteomes" id="UP001596523">
    <property type="component" value="Unassembled WGS sequence"/>
</dbReference>
<feature type="region of interest" description="Disordered" evidence="1">
    <location>
        <begin position="1"/>
        <end position="20"/>
    </location>
</feature>
<dbReference type="EMBL" id="JBHTCF010000016">
    <property type="protein sequence ID" value="MFC7308548.1"/>
    <property type="molecule type" value="Genomic_DNA"/>
</dbReference>
<gene>
    <name evidence="3" type="ORF">ACFQVC_30560</name>
</gene>
<evidence type="ECO:0000313" key="4">
    <source>
        <dbReference type="Proteomes" id="UP001596523"/>
    </source>
</evidence>
<evidence type="ECO:0000313" key="3">
    <source>
        <dbReference type="EMBL" id="MFC7308548.1"/>
    </source>
</evidence>
<protein>
    <submittedName>
        <fullName evidence="3">DUF4097 family beta strand repeat-containing protein</fullName>
    </submittedName>
</protein>
<dbReference type="Pfam" id="PF13349">
    <property type="entry name" value="DUF4097"/>
    <property type="match status" value="1"/>
</dbReference>
<dbReference type="InterPro" id="IPR025164">
    <property type="entry name" value="Toastrack_DUF4097"/>
</dbReference>
<comment type="caution">
    <text evidence="3">The sequence shown here is derived from an EMBL/GenBank/DDBJ whole genome shotgun (WGS) entry which is preliminary data.</text>
</comment>
<evidence type="ECO:0000259" key="2">
    <source>
        <dbReference type="Pfam" id="PF13349"/>
    </source>
</evidence>